<comment type="caution">
    <text evidence="2">The sequence shown here is derived from an EMBL/GenBank/DDBJ whole genome shotgun (WGS) entry which is preliminary data.</text>
</comment>
<organism evidence="2 3">
    <name type="scientific">Dunaliella salina</name>
    <name type="common">Green alga</name>
    <name type="synonym">Protococcus salinus</name>
    <dbReference type="NCBI Taxonomy" id="3046"/>
    <lineage>
        <taxon>Eukaryota</taxon>
        <taxon>Viridiplantae</taxon>
        <taxon>Chlorophyta</taxon>
        <taxon>core chlorophytes</taxon>
        <taxon>Chlorophyceae</taxon>
        <taxon>CS clade</taxon>
        <taxon>Chlamydomonadales</taxon>
        <taxon>Dunaliellaceae</taxon>
        <taxon>Dunaliella</taxon>
    </lineage>
</organism>
<evidence type="ECO:0000313" key="2">
    <source>
        <dbReference type="EMBL" id="KAF5833046.1"/>
    </source>
</evidence>
<reference evidence="2" key="1">
    <citation type="submission" date="2017-08" db="EMBL/GenBank/DDBJ databases">
        <authorList>
            <person name="Polle J.E."/>
            <person name="Barry K."/>
            <person name="Cushman J."/>
            <person name="Schmutz J."/>
            <person name="Tran D."/>
            <person name="Hathwaick L.T."/>
            <person name="Yim W.C."/>
            <person name="Jenkins J."/>
            <person name="Mckie-Krisberg Z.M."/>
            <person name="Prochnik S."/>
            <person name="Lindquist E."/>
            <person name="Dockter R.B."/>
            <person name="Adam C."/>
            <person name="Molina H."/>
            <person name="Bunkerborg J."/>
            <person name="Jin E."/>
            <person name="Buchheim M."/>
            <person name="Magnuson J."/>
        </authorList>
    </citation>
    <scope>NUCLEOTIDE SEQUENCE</scope>
    <source>
        <strain evidence="2">CCAP 19/18</strain>
    </source>
</reference>
<name>A0ABQ7GEL1_DUNSA</name>
<sequence length="307" mass="34687">MAQTAGARARGSQQVLAACPFSASQREHLPFMGVKDGPFKMTMGVQPMDWNDWIEIDEWYEEEIELKRQMLAEKKDRVLQEDPEAKPASQELLQSLCAWLPSHYPDRFVYEDGRIHNRATGDCFDTRDPALNPLYAASMLVQEDIALMYKGRLVGGGVCFPMRWSLMNYMGKDIPELHEKVPHFNDTIVGQVSAFLDKLKPERPFTRANWGIDPNPDLDQHPPQTDEEKEEAMQRAMSRGPITVENAGNFKNVVAKRPEVATKLSKALCQLSPEFAEYKTMTGPVKEVALDYLENVSANPSELLVTA</sequence>
<keyword evidence="3" id="KW-1185">Reference proteome</keyword>
<gene>
    <name evidence="2" type="ORF">DUNSADRAFT_10752</name>
</gene>
<dbReference type="EMBL" id="MU069833">
    <property type="protein sequence ID" value="KAF5833046.1"/>
    <property type="molecule type" value="Genomic_DNA"/>
</dbReference>
<dbReference type="Proteomes" id="UP000815325">
    <property type="component" value="Unassembled WGS sequence"/>
</dbReference>
<protein>
    <submittedName>
        <fullName evidence="2">Uncharacterized protein</fullName>
    </submittedName>
</protein>
<dbReference type="Pfam" id="PF11927">
    <property type="entry name" value="HODM_asu-like"/>
    <property type="match status" value="1"/>
</dbReference>
<evidence type="ECO:0000256" key="1">
    <source>
        <dbReference type="SAM" id="MobiDB-lite"/>
    </source>
</evidence>
<dbReference type="InterPro" id="IPR021848">
    <property type="entry name" value="HODM_asu-like"/>
</dbReference>
<feature type="region of interest" description="Disordered" evidence="1">
    <location>
        <begin position="207"/>
        <end position="229"/>
    </location>
</feature>
<evidence type="ECO:0000313" key="3">
    <source>
        <dbReference type="Proteomes" id="UP000815325"/>
    </source>
</evidence>
<accession>A0ABQ7GEL1</accession>
<proteinExistence type="predicted"/>